<dbReference type="GeneID" id="66999329"/>
<gene>
    <name evidence="1" type="ORF">Asppvi_000716</name>
</gene>
<accession>A0A9P3ER11</accession>
<reference evidence="1 2" key="1">
    <citation type="submission" date="2018-10" db="EMBL/GenBank/DDBJ databases">
        <title>Pan-genome distribution and transcriptional activeness of fungal secondary metabolism genes in Aspergillus section Fumigati.</title>
        <authorList>
            <person name="Takahashi H."/>
            <person name="Umemura M."/>
            <person name="Ninomiya A."/>
            <person name="Kusuya Y."/>
            <person name="Urayama S."/>
            <person name="Shimizu M."/>
            <person name="Watanabe A."/>
            <person name="Kamei K."/>
            <person name="Yaguchi T."/>
            <person name="Hagiwara D."/>
        </authorList>
    </citation>
    <scope>NUCLEOTIDE SEQUENCE [LARGE SCALE GENOMIC DNA]</scope>
    <source>
        <strain evidence="1 2">IFM 55266</strain>
    </source>
</reference>
<dbReference type="OrthoDB" id="4453902at2759"/>
<name>A0A9P3ER11_9EURO</name>
<comment type="caution">
    <text evidence="1">The sequence shown here is derived from an EMBL/GenBank/DDBJ whole genome shotgun (WGS) entry which is preliminary data.</text>
</comment>
<evidence type="ECO:0000313" key="2">
    <source>
        <dbReference type="Proteomes" id="UP001043456"/>
    </source>
</evidence>
<protein>
    <submittedName>
        <fullName evidence="1">Uncharacterized protein</fullName>
    </submittedName>
</protein>
<keyword evidence="2" id="KW-1185">Reference proteome</keyword>
<dbReference type="AlphaFoldDB" id="A0A9P3ER11"/>
<organism evidence="1 2">
    <name type="scientific">Aspergillus pseudoviridinutans</name>
    <dbReference type="NCBI Taxonomy" id="1517512"/>
    <lineage>
        <taxon>Eukaryota</taxon>
        <taxon>Fungi</taxon>
        <taxon>Dikarya</taxon>
        <taxon>Ascomycota</taxon>
        <taxon>Pezizomycotina</taxon>
        <taxon>Eurotiomycetes</taxon>
        <taxon>Eurotiomycetidae</taxon>
        <taxon>Eurotiales</taxon>
        <taxon>Aspergillaceae</taxon>
        <taxon>Aspergillus</taxon>
        <taxon>Aspergillus subgen. Fumigati</taxon>
    </lineage>
</organism>
<dbReference type="EMBL" id="BHVY01000001">
    <property type="protein sequence ID" value="GIJ82210.1"/>
    <property type="molecule type" value="Genomic_DNA"/>
</dbReference>
<sequence length="232" mass="26455">MTRDTSKEAMKAKQSAIINHLQQLRQALSSVRTPNFEIDELSEMGLKAVRVELAPDKEVLDFNPCFFLPQPTSMLEYPITEGGIPDLETKRTDETYPWKAELSRLTWHIVSQVVCKRSGIYTDGRECLGALSPLGYPWEIFPRVEGRVSIDAGDRIGNGHWYTSSAYLDNSVFEDESAAMPHAMIILCVHYRANDTSLTHAEVCGLLHYMYHWYDLEFEQYATGPVSIRLLY</sequence>
<evidence type="ECO:0000313" key="1">
    <source>
        <dbReference type="EMBL" id="GIJ82210.1"/>
    </source>
</evidence>
<dbReference type="RefSeq" id="XP_043152957.1">
    <property type="nucleotide sequence ID" value="XM_043297022.1"/>
</dbReference>
<proteinExistence type="predicted"/>
<dbReference type="Proteomes" id="UP001043456">
    <property type="component" value="Unassembled WGS sequence"/>
</dbReference>